<gene>
    <name evidence="2" type="ORF">FOYG_17638</name>
</gene>
<evidence type="ECO:0000313" key="3">
    <source>
        <dbReference type="Proteomes" id="UP000030753"/>
    </source>
</evidence>
<sequence length="90" mass="10568">MFPLIYVPTLNTVVFKHAPISWEWGIVFVEAVIFFLGIETWKLMKRFYFRRKARKATGSVIDLETRVFGHYYEMSSGSQDEEVGQEKRAS</sequence>
<keyword evidence="1" id="KW-1133">Transmembrane helix</keyword>
<dbReference type="Proteomes" id="UP000030753">
    <property type="component" value="Unassembled WGS sequence"/>
</dbReference>
<feature type="transmembrane region" description="Helical" evidence="1">
    <location>
        <begin position="20"/>
        <end position="41"/>
    </location>
</feature>
<reference evidence="2 3" key="1">
    <citation type="submission" date="2011-06" db="EMBL/GenBank/DDBJ databases">
        <title>The Genome Sequence of Fusarium oxysporum FOSC 3-a.</title>
        <authorList>
            <consortium name="The Broad Institute Genome Sequencing Platform"/>
            <person name="Ma L.-J."/>
            <person name="Gale L.R."/>
            <person name="Schwartz D.C."/>
            <person name="Zhou S."/>
            <person name="Corby-Kistler H."/>
            <person name="Young S.K."/>
            <person name="Zeng Q."/>
            <person name="Gargeya S."/>
            <person name="Fitzgerald M."/>
            <person name="Haas B."/>
            <person name="Abouelleil A."/>
            <person name="Alvarado L."/>
            <person name="Arachchi H.M."/>
            <person name="Berlin A."/>
            <person name="Brown A."/>
            <person name="Chapman S.B."/>
            <person name="Chen Z."/>
            <person name="Dunbar C."/>
            <person name="Freedman E."/>
            <person name="Gearin G."/>
            <person name="Gellesch M."/>
            <person name="Goldberg J."/>
            <person name="Griggs A."/>
            <person name="Gujja S."/>
            <person name="Heiman D."/>
            <person name="Howarth C."/>
            <person name="Larson L."/>
            <person name="Lui A."/>
            <person name="MacDonald P.J.P."/>
            <person name="Mehta T."/>
            <person name="Montmayeur A."/>
            <person name="Murphy C."/>
            <person name="Neiman D."/>
            <person name="Pearson M."/>
            <person name="Priest M."/>
            <person name="Roberts A."/>
            <person name="Saif S."/>
            <person name="Shea T."/>
            <person name="Shenoy N."/>
            <person name="Sisk P."/>
            <person name="Stolte C."/>
            <person name="Sykes S."/>
            <person name="Wortman J."/>
            <person name="Nusbaum C."/>
            <person name="Birren B."/>
        </authorList>
    </citation>
    <scope>NUCLEOTIDE SEQUENCE [LARGE SCALE GENOMIC DNA]</scope>
    <source>
        <strain evidence="2 3">FOSC 3-a</strain>
    </source>
</reference>
<proteinExistence type="predicted"/>
<evidence type="ECO:0000313" key="2">
    <source>
        <dbReference type="EMBL" id="EWY79181.1"/>
    </source>
</evidence>
<keyword evidence="1" id="KW-0472">Membrane</keyword>
<protein>
    <recommendedName>
        <fullName evidence="4">Cation-transporting P-type ATPase C-terminal domain-containing protein</fullName>
    </recommendedName>
</protein>
<name>W9HG56_FUSOX</name>
<dbReference type="AlphaFoldDB" id="W9HG56"/>
<dbReference type="EMBL" id="KI928767">
    <property type="protein sequence ID" value="EWY79181.1"/>
    <property type="molecule type" value="Genomic_DNA"/>
</dbReference>
<evidence type="ECO:0000256" key="1">
    <source>
        <dbReference type="SAM" id="Phobius"/>
    </source>
</evidence>
<organism evidence="2 3">
    <name type="scientific">Fusarium oxysporum NRRL 32931</name>
    <dbReference type="NCBI Taxonomy" id="660029"/>
    <lineage>
        <taxon>Eukaryota</taxon>
        <taxon>Fungi</taxon>
        <taxon>Dikarya</taxon>
        <taxon>Ascomycota</taxon>
        <taxon>Pezizomycotina</taxon>
        <taxon>Sordariomycetes</taxon>
        <taxon>Hypocreomycetidae</taxon>
        <taxon>Hypocreales</taxon>
        <taxon>Nectriaceae</taxon>
        <taxon>Fusarium</taxon>
        <taxon>Fusarium oxysporum species complex</taxon>
    </lineage>
</organism>
<dbReference type="Gene3D" id="1.20.1110.10">
    <property type="entry name" value="Calcium-transporting ATPase, transmembrane domain"/>
    <property type="match status" value="1"/>
</dbReference>
<accession>W9HG56</accession>
<dbReference type="InterPro" id="IPR023298">
    <property type="entry name" value="ATPase_P-typ_TM_dom_sf"/>
</dbReference>
<dbReference type="HOGENOM" id="CLU_2440916_0_0_1"/>
<keyword evidence="1" id="KW-0812">Transmembrane</keyword>
<dbReference type="SUPFAM" id="SSF81665">
    <property type="entry name" value="Calcium ATPase, transmembrane domain M"/>
    <property type="match status" value="1"/>
</dbReference>
<evidence type="ECO:0008006" key="4">
    <source>
        <dbReference type="Google" id="ProtNLM"/>
    </source>
</evidence>